<sequence length="518" mass="58352">MGKNKLVQLPLWTWILAILPLLAFGVGKGKWGNFSVQFIQEIPRIWTDLAMKNWELPNSNPEFSAQPVSEEFYYSLPERVIFKTYPVYHPDYEPDGYWEWLHEQEAEIVFDPKNLKTEEDWIRAGELLFDYPIDTLGAVIGTEHVRDRDFYRDTQMPLTSEGVMPFAKWVVAGKGKVYLGNLSCGMCHTRVMEDGSLLKGAQGNWPGDKAFAYALEKDGASEKAIQNVTGFLFSSPFVAGDPHGKLIASGKDSLVAAYRAVPEGAFGRQGTSILYPPQAPNLIGVKDRKYLDHGGLGQHRNIEDMMRYIAMNQALDFLNFYGDYNPLGLTKERLYSGQPIIFPGTYDRHSDEQLLAIAKYVYSLTPPENPNKLSTLSEKGKIIFAQQGCVTCHTPPLFTNNQLTPADGFEIPEEHYGKYDIFDISVGTDPGYTLNTRRGTGYYKIPSLLGLWYRGPFLHDASLAKLEDLFDPARLRGDYVPTGFKPHTVKTRAVKGHEFGMDLGKEDKEALIAYLKTL</sequence>
<proteinExistence type="predicted"/>
<evidence type="ECO:0000256" key="4">
    <source>
        <dbReference type="PROSITE-ProRule" id="PRU00433"/>
    </source>
</evidence>
<feature type="domain" description="Cytochrome c" evidence="5">
    <location>
        <begin position="170"/>
        <end position="365"/>
    </location>
</feature>
<dbReference type="SUPFAM" id="SSF46626">
    <property type="entry name" value="Cytochrome c"/>
    <property type="match status" value="1"/>
</dbReference>
<keyword evidence="2 4" id="KW-0479">Metal-binding</keyword>
<dbReference type="OrthoDB" id="9805202at2"/>
<dbReference type="GO" id="GO:0020037">
    <property type="term" value="F:heme binding"/>
    <property type="evidence" value="ECO:0007669"/>
    <property type="project" value="InterPro"/>
</dbReference>
<dbReference type="InterPro" id="IPR036909">
    <property type="entry name" value="Cyt_c-like_dom_sf"/>
</dbReference>
<comment type="caution">
    <text evidence="6">The sequence shown here is derived from an EMBL/GenBank/DDBJ whole genome shotgun (WGS) entry which is preliminary data.</text>
</comment>
<evidence type="ECO:0000256" key="1">
    <source>
        <dbReference type="ARBA" id="ARBA00022617"/>
    </source>
</evidence>
<dbReference type="GO" id="GO:0009055">
    <property type="term" value="F:electron transfer activity"/>
    <property type="evidence" value="ECO:0007669"/>
    <property type="project" value="InterPro"/>
</dbReference>
<accession>A0A326RSH8</accession>
<dbReference type="AlphaFoldDB" id="A0A326RSH8"/>
<protein>
    <recommendedName>
        <fullName evidence="5">Cytochrome c domain-containing protein</fullName>
    </recommendedName>
</protein>
<evidence type="ECO:0000313" key="7">
    <source>
        <dbReference type="Proteomes" id="UP000248917"/>
    </source>
</evidence>
<dbReference type="InterPro" id="IPR051395">
    <property type="entry name" value="Cytochrome_c_Peroxidase/MauG"/>
</dbReference>
<gene>
    <name evidence="6" type="ORF">CLV31_11937</name>
</gene>
<dbReference type="Proteomes" id="UP000248917">
    <property type="component" value="Unassembled WGS sequence"/>
</dbReference>
<evidence type="ECO:0000256" key="3">
    <source>
        <dbReference type="ARBA" id="ARBA00023004"/>
    </source>
</evidence>
<dbReference type="PROSITE" id="PS51007">
    <property type="entry name" value="CYTC"/>
    <property type="match status" value="2"/>
</dbReference>
<dbReference type="EMBL" id="QKTX01000019">
    <property type="protein sequence ID" value="PZV77624.1"/>
    <property type="molecule type" value="Genomic_DNA"/>
</dbReference>
<evidence type="ECO:0000256" key="2">
    <source>
        <dbReference type="ARBA" id="ARBA00022723"/>
    </source>
</evidence>
<dbReference type="InterPro" id="IPR009056">
    <property type="entry name" value="Cyt_c-like_dom"/>
</dbReference>
<organism evidence="6 7">
    <name type="scientific">Algoriphagus aquaeductus</name>
    <dbReference type="NCBI Taxonomy" id="475299"/>
    <lineage>
        <taxon>Bacteria</taxon>
        <taxon>Pseudomonadati</taxon>
        <taxon>Bacteroidota</taxon>
        <taxon>Cytophagia</taxon>
        <taxon>Cytophagales</taxon>
        <taxon>Cyclobacteriaceae</taxon>
        <taxon>Algoriphagus</taxon>
    </lineage>
</organism>
<feature type="domain" description="Cytochrome c" evidence="5">
    <location>
        <begin position="375"/>
        <end position="518"/>
    </location>
</feature>
<dbReference type="GO" id="GO:0004130">
    <property type="term" value="F:cytochrome-c peroxidase activity"/>
    <property type="evidence" value="ECO:0007669"/>
    <property type="project" value="TreeGrafter"/>
</dbReference>
<name>A0A326RSH8_9BACT</name>
<dbReference type="Gene3D" id="1.10.760.10">
    <property type="entry name" value="Cytochrome c-like domain"/>
    <property type="match status" value="1"/>
</dbReference>
<dbReference type="RefSeq" id="WP_111394720.1">
    <property type="nucleotide sequence ID" value="NZ_QKTX01000019.1"/>
</dbReference>
<keyword evidence="7" id="KW-1185">Reference proteome</keyword>
<evidence type="ECO:0000313" key="6">
    <source>
        <dbReference type="EMBL" id="PZV77624.1"/>
    </source>
</evidence>
<evidence type="ECO:0000259" key="5">
    <source>
        <dbReference type="PROSITE" id="PS51007"/>
    </source>
</evidence>
<reference evidence="6 7" key="1">
    <citation type="submission" date="2018-06" db="EMBL/GenBank/DDBJ databases">
        <title>Genomic Encyclopedia of Archaeal and Bacterial Type Strains, Phase II (KMG-II): from individual species to whole genera.</title>
        <authorList>
            <person name="Goeker M."/>
        </authorList>
    </citation>
    <scope>NUCLEOTIDE SEQUENCE [LARGE SCALE GENOMIC DNA]</scope>
    <source>
        <strain evidence="6 7">T4</strain>
    </source>
</reference>
<dbReference type="GO" id="GO:0046872">
    <property type="term" value="F:metal ion binding"/>
    <property type="evidence" value="ECO:0007669"/>
    <property type="project" value="UniProtKB-KW"/>
</dbReference>
<keyword evidence="1 4" id="KW-0349">Heme</keyword>
<keyword evidence="3 4" id="KW-0408">Iron</keyword>
<dbReference type="PANTHER" id="PTHR30600">
    <property type="entry name" value="CYTOCHROME C PEROXIDASE-RELATED"/>
    <property type="match status" value="1"/>
</dbReference>